<organism evidence="2 3">
    <name type="scientific">Paenibacillus physcomitrellae</name>
    <dbReference type="NCBI Taxonomy" id="1619311"/>
    <lineage>
        <taxon>Bacteria</taxon>
        <taxon>Bacillati</taxon>
        <taxon>Bacillota</taxon>
        <taxon>Bacilli</taxon>
        <taxon>Bacillales</taxon>
        <taxon>Paenibacillaceae</taxon>
        <taxon>Paenibacillus</taxon>
    </lineage>
</organism>
<feature type="compositionally biased region" description="Basic and acidic residues" evidence="1">
    <location>
        <begin position="39"/>
        <end position="52"/>
    </location>
</feature>
<dbReference type="RefSeq" id="WP_157739591.1">
    <property type="nucleotide sequence ID" value="NZ_BMHF01000005.1"/>
</dbReference>
<feature type="region of interest" description="Disordered" evidence="1">
    <location>
        <begin position="1"/>
        <end position="52"/>
    </location>
</feature>
<dbReference type="EMBL" id="BMHF01000005">
    <property type="protein sequence ID" value="GGA33321.1"/>
    <property type="molecule type" value="Genomic_DNA"/>
</dbReference>
<accession>A0ABQ1FZY2</accession>
<evidence type="ECO:0000256" key="1">
    <source>
        <dbReference type="SAM" id="MobiDB-lite"/>
    </source>
</evidence>
<sequence>MPNHRKNIETDGNPETVYEDTREHEHPILPAPKQYTTKPNRETEGPDRVKRT</sequence>
<name>A0ABQ1FZY2_9BACL</name>
<comment type="caution">
    <text evidence="2">The sequence shown here is derived from an EMBL/GenBank/DDBJ whole genome shotgun (WGS) entry which is preliminary data.</text>
</comment>
<proteinExistence type="predicted"/>
<dbReference type="Proteomes" id="UP000609323">
    <property type="component" value="Unassembled WGS sequence"/>
</dbReference>
<keyword evidence="3" id="KW-1185">Reference proteome</keyword>
<evidence type="ECO:0000313" key="3">
    <source>
        <dbReference type="Proteomes" id="UP000609323"/>
    </source>
</evidence>
<protein>
    <submittedName>
        <fullName evidence="2">Uncharacterized protein</fullName>
    </submittedName>
</protein>
<reference evidence="3" key="1">
    <citation type="journal article" date="2019" name="Int. J. Syst. Evol. Microbiol.">
        <title>The Global Catalogue of Microorganisms (GCM) 10K type strain sequencing project: providing services to taxonomists for standard genome sequencing and annotation.</title>
        <authorList>
            <consortium name="The Broad Institute Genomics Platform"/>
            <consortium name="The Broad Institute Genome Sequencing Center for Infectious Disease"/>
            <person name="Wu L."/>
            <person name="Ma J."/>
        </authorList>
    </citation>
    <scope>NUCLEOTIDE SEQUENCE [LARGE SCALE GENOMIC DNA]</scope>
    <source>
        <strain evidence="3">CGMCC 1.15044</strain>
    </source>
</reference>
<gene>
    <name evidence="2" type="ORF">GCM10010917_18090</name>
</gene>
<evidence type="ECO:0000313" key="2">
    <source>
        <dbReference type="EMBL" id="GGA33321.1"/>
    </source>
</evidence>